<keyword evidence="2 5" id="KW-0812">Transmembrane</keyword>
<dbReference type="GO" id="GO:0055085">
    <property type="term" value="P:transmembrane transport"/>
    <property type="evidence" value="ECO:0007669"/>
    <property type="project" value="InterPro"/>
</dbReference>
<dbReference type="GO" id="GO:0016020">
    <property type="term" value="C:membrane"/>
    <property type="evidence" value="ECO:0007669"/>
    <property type="project" value="UniProtKB-SubCell"/>
</dbReference>
<dbReference type="STRING" id="364199.SAMN04489858_11831"/>
<feature type="transmembrane region" description="Helical" evidence="5">
    <location>
        <begin position="352"/>
        <end position="372"/>
    </location>
</feature>
<feature type="transmembrane region" description="Helical" evidence="5">
    <location>
        <begin position="206"/>
        <end position="223"/>
    </location>
</feature>
<feature type="transmembrane region" description="Helical" evidence="5">
    <location>
        <begin position="44"/>
        <end position="69"/>
    </location>
</feature>
<comment type="subcellular location">
    <subcellularLocation>
        <location evidence="1">Membrane</location>
        <topology evidence="1">Multi-pass membrane protein</topology>
    </subcellularLocation>
</comment>
<feature type="domain" description="STAS" evidence="6">
    <location>
        <begin position="441"/>
        <end position="555"/>
    </location>
</feature>
<evidence type="ECO:0000256" key="2">
    <source>
        <dbReference type="ARBA" id="ARBA00022692"/>
    </source>
</evidence>
<protein>
    <submittedName>
        <fullName evidence="7">Sulfate permease, SulP family</fullName>
    </submittedName>
</protein>
<keyword evidence="3 5" id="KW-1133">Transmembrane helix</keyword>
<dbReference type="AlphaFoldDB" id="A0A1I0IR42"/>
<feature type="transmembrane region" description="Helical" evidence="5">
    <location>
        <begin position="329"/>
        <end position="346"/>
    </location>
</feature>
<reference evidence="7 8" key="1">
    <citation type="submission" date="2016-10" db="EMBL/GenBank/DDBJ databases">
        <authorList>
            <person name="de Groot N.N."/>
        </authorList>
    </citation>
    <scope>NUCLEOTIDE SEQUENCE [LARGE SCALE GENOMIC DNA]</scope>
    <source>
        <strain evidence="7 8">DSM 17862</strain>
    </source>
</reference>
<gene>
    <name evidence="7" type="ORF">SAMN04489858_11831</name>
</gene>
<dbReference type="SUPFAM" id="SSF52091">
    <property type="entry name" value="SpoIIaa-like"/>
    <property type="match status" value="1"/>
</dbReference>
<accession>A0A1I0IR42</accession>
<dbReference type="Gene3D" id="3.30.750.24">
    <property type="entry name" value="STAS domain"/>
    <property type="match status" value="1"/>
</dbReference>
<evidence type="ECO:0000256" key="3">
    <source>
        <dbReference type="ARBA" id="ARBA00022989"/>
    </source>
</evidence>
<feature type="transmembrane region" description="Helical" evidence="5">
    <location>
        <begin position="384"/>
        <end position="416"/>
    </location>
</feature>
<feature type="transmembrane region" description="Helical" evidence="5">
    <location>
        <begin position="256"/>
        <end position="275"/>
    </location>
</feature>
<name>A0A1I0IR42_9RHOB</name>
<evidence type="ECO:0000313" key="7">
    <source>
        <dbReference type="EMBL" id="SET99570.1"/>
    </source>
</evidence>
<feature type="transmembrane region" description="Helical" evidence="5">
    <location>
        <begin position="76"/>
        <end position="96"/>
    </location>
</feature>
<evidence type="ECO:0000313" key="8">
    <source>
        <dbReference type="Proteomes" id="UP000199180"/>
    </source>
</evidence>
<dbReference type="EMBL" id="FOHO01000018">
    <property type="protein sequence ID" value="SET99570.1"/>
    <property type="molecule type" value="Genomic_DNA"/>
</dbReference>
<dbReference type="InterPro" id="IPR002645">
    <property type="entry name" value="STAS_dom"/>
</dbReference>
<dbReference type="InterPro" id="IPR001902">
    <property type="entry name" value="SLC26A/SulP_fam"/>
</dbReference>
<organism evidence="7 8">
    <name type="scientific">Paracoccus homiensis</name>
    <dbReference type="NCBI Taxonomy" id="364199"/>
    <lineage>
        <taxon>Bacteria</taxon>
        <taxon>Pseudomonadati</taxon>
        <taxon>Pseudomonadota</taxon>
        <taxon>Alphaproteobacteria</taxon>
        <taxon>Rhodobacterales</taxon>
        <taxon>Paracoccaceae</taxon>
        <taxon>Paracoccus</taxon>
    </lineage>
</organism>
<keyword evidence="4 5" id="KW-0472">Membrane</keyword>
<evidence type="ECO:0000256" key="4">
    <source>
        <dbReference type="ARBA" id="ARBA00023136"/>
    </source>
</evidence>
<dbReference type="Proteomes" id="UP000199180">
    <property type="component" value="Unassembled WGS sequence"/>
</dbReference>
<feature type="transmembrane region" description="Helical" evidence="5">
    <location>
        <begin position="135"/>
        <end position="154"/>
    </location>
</feature>
<dbReference type="RefSeq" id="WP_245739502.1">
    <property type="nucleotide sequence ID" value="NZ_FOHO01000018.1"/>
</dbReference>
<feature type="transmembrane region" description="Helical" evidence="5">
    <location>
        <begin position="174"/>
        <end position="199"/>
    </location>
</feature>
<evidence type="ECO:0000256" key="5">
    <source>
        <dbReference type="SAM" id="Phobius"/>
    </source>
</evidence>
<dbReference type="Pfam" id="PF00916">
    <property type="entry name" value="Sulfate_transp"/>
    <property type="match status" value="1"/>
</dbReference>
<dbReference type="InterPro" id="IPR011547">
    <property type="entry name" value="SLC26A/SulP_dom"/>
</dbReference>
<evidence type="ECO:0000256" key="1">
    <source>
        <dbReference type="ARBA" id="ARBA00004141"/>
    </source>
</evidence>
<dbReference type="CDD" id="cd07042">
    <property type="entry name" value="STAS_SulP_like_sulfate_transporter"/>
    <property type="match status" value="1"/>
</dbReference>
<sequence>MTDSLSMLYLRRPWMARVDRATLGADALAGLTNAAIVLPQGMAFAIIAGLSPHYGLFTAIITTAVAAFWGSSSVMVSGPTTAISAVMFTAISTYAVPGTETYIAMALTVTVMVGMIQLAAGLARLGGLIAFISHSVIVGFTAAAAILIGVSQLGGALGVEVAGGGGVFERLSRLISAIGGTKPTAVVIAAVTLLCILAIQRIDKRMPAYIVALAAGAAMGWALDAPARSVAMFSELPAVLPSFLIPDVGPSQIIDLLPAAATIAFVGLLEAISIGRSFAVRRGEKFDANQEIVGQGLSNAIGGLFQCYAGSGSFTRSGLNAESGARTPLAAILAATFLLALLLILAPLVQYIPVPAISGIILYVAWRLINFAEIRHILRSRAETAILAATFLTGILTHLELAIVAGVIASLVLFLYDSAHPFVGVGAPTYVDGHRCFKNADRFNLPQCPQLRMMRMHGPVFFASGDAIEMSLRKMDAERPDQTNLILELKGTEKIDMAGADLLISEILRARDRGGDFRIIATYPGVLRQLVRLGVMQVLGRNHLHPNKTSAIAKAAPTLSEDICRTCGLRVFHECAQRPCGASNDDGPARSV</sequence>
<keyword evidence="8" id="KW-1185">Reference proteome</keyword>
<feature type="transmembrane region" description="Helical" evidence="5">
    <location>
        <begin position="102"/>
        <end position="123"/>
    </location>
</feature>
<proteinExistence type="predicted"/>
<dbReference type="InterPro" id="IPR036513">
    <property type="entry name" value="STAS_dom_sf"/>
</dbReference>
<dbReference type="PANTHER" id="PTHR11814">
    <property type="entry name" value="SULFATE TRANSPORTER"/>
    <property type="match status" value="1"/>
</dbReference>
<dbReference type="Pfam" id="PF01740">
    <property type="entry name" value="STAS"/>
    <property type="match status" value="1"/>
</dbReference>
<dbReference type="PROSITE" id="PS50801">
    <property type="entry name" value="STAS"/>
    <property type="match status" value="1"/>
</dbReference>
<evidence type="ECO:0000259" key="6">
    <source>
        <dbReference type="PROSITE" id="PS50801"/>
    </source>
</evidence>